<protein>
    <recommendedName>
        <fullName evidence="6">PHD-type domain-containing protein</fullName>
    </recommendedName>
</protein>
<dbReference type="SMART" id="SM00249">
    <property type="entry name" value="PHD"/>
    <property type="match status" value="1"/>
</dbReference>
<organism evidence="7 8">
    <name type="scientific">Caenorhabditis angaria</name>
    <dbReference type="NCBI Taxonomy" id="860376"/>
    <lineage>
        <taxon>Eukaryota</taxon>
        <taxon>Metazoa</taxon>
        <taxon>Ecdysozoa</taxon>
        <taxon>Nematoda</taxon>
        <taxon>Chromadorea</taxon>
        <taxon>Rhabditida</taxon>
        <taxon>Rhabditina</taxon>
        <taxon>Rhabditomorpha</taxon>
        <taxon>Rhabditoidea</taxon>
        <taxon>Rhabditidae</taxon>
        <taxon>Peloderinae</taxon>
        <taxon>Caenorhabditis</taxon>
    </lineage>
</organism>
<evidence type="ECO:0000313" key="8">
    <source>
        <dbReference type="Proteomes" id="UP001152747"/>
    </source>
</evidence>
<name>A0A9P1MUI9_9PELO</name>
<dbReference type="InterPro" id="IPR001965">
    <property type="entry name" value="Znf_PHD"/>
</dbReference>
<comment type="caution">
    <text evidence="7">The sequence shown here is derived from an EMBL/GenBank/DDBJ whole genome shotgun (WGS) entry which is preliminary data.</text>
</comment>
<evidence type="ECO:0000256" key="1">
    <source>
        <dbReference type="ARBA" id="ARBA00022723"/>
    </source>
</evidence>
<keyword evidence="5" id="KW-0472">Membrane</keyword>
<dbReference type="Gene3D" id="3.30.40.10">
    <property type="entry name" value="Zinc/RING finger domain, C3HC4 (zinc finger)"/>
    <property type="match status" value="1"/>
</dbReference>
<evidence type="ECO:0000259" key="6">
    <source>
        <dbReference type="PROSITE" id="PS50016"/>
    </source>
</evidence>
<dbReference type="EMBL" id="CANHGI010000001">
    <property type="protein sequence ID" value="CAI5440212.1"/>
    <property type="molecule type" value="Genomic_DNA"/>
</dbReference>
<dbReference type="AlphaFoldDB" id="A0A9P1MUI9"/>
<dbReference type="InterPro" id="IPR019787">
    <property type="entry name" value="Znf_PHD-finger"/>
</dbReference>
<dbReference type="SUPFAM" id="SSF57903">
    <property type="entry name" value="FYVE/PHD zinc finger"/>
    <property type="match status" value="1"/>
</dbReference>
<dbReference type="OrthoDB" id="1870062at2759"/>
<keyword evidence="5" id="KW-1133">Transmembrane helix</keyword>
<evidence type="ECO:0000256" key="4">
    <source>
        <dbReference type="PROSITE-ProRule" id="PRU00146"/>
    </source>
</evidence>
<keyword evidence="5" id="KW-0812">Transmembrane</keyword>
<dbReference type="InterPro" id="IPR013083">
    <property type="entry name" value="Znf_RING/FYVE/PHD"/>
</dbReference>
<dbReference type="Proteomes" id="UP001152747">
    <property type="component" value="Unassembled WGS sequence"/>
</dbReference>
<keyword evidence="1" id="KW-0479">Metal-binding</keyword>
<feature type="domain" description="PHD-type" evidence="6">
    <location>
        <begin position="102"/>
        <end position="155"/>
    </location>
</feature>
<evidence type="ECO:0000313" key="7">
    <source>
        <dbReference type="EMBL" id="CAI5440212.1"/>
    </source>
</evidence>
<evidence type="ECO:0000256" key="3">
    <source>
        <dbReference type="ARBA" id="ARBA00022833"/>
    </source>
</evidence>
<keyword evidence="3" id="KW-0862">Zinc</keyword>
<dbReference type="InterPro" id="IPR011011">
    <property type="entry name" value="Znf_FYVE_PHD"/>
</dbReference>
<sequence length="300" mass="34705">MRLLKSSSHGRPQAQIKIEEADVKPDVEKLLKQQMQVVPLAEEEKPLLIEPPLEMPGKQTSEQAKPDTLLPTIDECKQALATTEEIIDDRESVRTFDDDGTHRWCYVCNDYKEDRAEEEKEICTTCPRVFHKSCSIPQIAWSEEENWQCVFCKTAPIKTEDESKMTPRNRFLCQTVLMKCFGTRRAFYLMSSYADPEKTLEVVGHRLEEDHPMSFKIVDEFIEALNNVLINASIYNSAASEKGKATRKVWMLYRKAVKDYLPEFVGVVWIYISLYGCSLKKRRSSKTSVFDEGIKRRRST</sequence>
<gene>
    <name evidence="7" type="ORF">CAMP_LOCUS2849</name>
</gene>
<reference evidence="7" key="1">
    <citation type="submission" date="2022-11" db="EMBL/GenBank/DDBJ databases">
        <authorList>
            <person name="Kikuchi T."/>
        </authorList>
    </citation>
    <scope>NUCLEOTIDE SEQUENCE</scope>
    <source>
        <strain evidence="7">PS1010</strain>
    </source>
</reference>
<evidence type="ECO:0000256" key="5">
    <source>
        <dbReference type="SAM" id="Phobius"/>
    </source>
</evidence>
<feature type="transmembrane region" description="Helical" evidence="5">
    <location>
        <begin position="260"/>
        <end position="277"/>
    </location>
</feature>
<evidence type="ECO:0000256" key="2">
    <source>
        <dbReference type="ARBA" id="ARBA00022771"/>
    </source>
</evidence>
<keyword evidence="2 4" id="KW-0863">Zinc-finger</keyword>
<dbReference type="PROSITE" id="PS50016">
    <property type="entry name" value="ZF_PHD_2"/>
    <property type="match status" value="1"/>
</dbReference>
<accession>A0A9P1MUI9</accession>
<dbReference type="GO" id="GO:0008270">
    <property type="term" value="F:zinc ion binding"/>
    <property type="evidence" value="ECO:0007669"/>
    <property type="project" value="UniProtKB-KW"/>
</dbReference>
<keyword evidence="8" id="KW-1185">Reference proteome</keyword>
<proteinExistence type="predicted"/>